<dbReference type="OrthoDB" id="411196at2759"/>
<evidence type="ECO:0000313" key="6">
    <source>
        <dbReference type="Proteomes" id="UP000649617"/>
    </source>
</evidence>
<dbReference type="GO" id="GO:0005634">
    <property type="term" value="C:nucleus"/>
    <property type="evidence" value="ECO:0007669"/>
    <property type="project" value="TreeGrafter"/>
</dbReference>
<dbReference type="GO" id="GO:0000027">
    <property type="term" value="P:ribosomal large subunit assembly"/>
    <property type="evidence" value="ECO:0007669"/>
    <property type="project" value="TreeGrafter"/>
</dbReference>
<evidence type="ECO:0000313" key="5">
    <source>
        <dbReference type="EMBL" id="CAE7361955.1"/>
    </source>
</evidence>
<dbReference type="PANTHER" id="PTHR48103">
    <property type="entry name" value="MIDASIN-RELATED"/>
    <property type="match status" value="1"/>
</dbReference>
<feature type="signal peptide" evidence="3">
    <location>
        <begin position="1"/>
        <end position="24"/>
    </location>
</feature>
<dbReference type="GO" id="GO:0016887">
    <property type="term" value="F:ATP hydrolysis activity"/>
    <property type="evidence" value="ECO:0007669"/>
    <property type="project" value="InterPro"/>
</dbReference>
<dbReference type="GO" id="GO:0030687">
    <property type="term" value="C:preribosome, large subunit precursor"/>
    <property type="evidence" value="ECO:0007669"/>
    <property type="project" value="TreeGrafter"/>
</dbReference>
<keyword evidence="1" id="KW-0547">Nucleotide-binding</keyword>
<dbReference type="Proteomes" id="UP000649617">
    <property type="component" value="Unassembled WGS sequence"/>
</dbReference>
<dbReference type="AlphaFoldDB" id="A0A812PT72"/>
<protein>
    <submittedName>
        <fullName evidence="5">Mdn1 protein</fullName>
    </submittedName>
</protein>
<dbReference type="PANTHER" id="PTHR48103:SF2">
    <property type="entry name" value="MIDASIN"/>
    <property type="match status" value="1"/>
</dbReference>
<dbReference type="Pfam" id="PF07728">
    <property type="entry name" value="AAA_5"/>
    <property type="match status" value="1"/>
</dbReference>
<dbReference type="InterPro" id="IPR011704">
    <property type="entry name" value="ATPase_dyneun-rel_AAA"/>
</dbReference>
<organism evidence="5 6">
    <name type="scientific">Symbiodinium pilosum</name>
    <name type="common">Dinoflagellate</name>
    <dbReference type="NCBI Taxonomy" id="2952"/>
    <lineage>
        <taxon>Eukaryota</taxon>
        <taxon>Sar</taxon>
        <taxon>Alveolata</taxon>
        <taxon>Dinophyceae</taxon>
        <taxon>Suessiales</taxon>
        <taxon>Symbiodiniaceae</taxon>
        <taxon>Symbiodinium</taxon>
    </lineage>
</organism>
<reference evidence="5" key="1">
    <citation type="submission" date="2021-02" db="EMBL/GenBank/DDBJ databases">
        <authorList>
            <person name="Dougan E. K."/>
            <person name="Rhodes N."/>
            <person name="Thang M."/>
            <person name="Chan C."/>
        </authorList>
    </citation>
    <scope>NUCLEOTIDE SEQUENCE</scope>
</reference>
<keyword evidence="6" id="KW-1185">Reference proteome</keyword>
<keyword evidence="3" id="KW-0732">Signal</keyword>
<dbReference type="InterPro" id="IPR027417">
    <property type="entry name" value="P-loop_NTPase"/>
</dbReference>
<evidence type="ECO:0000256" key="2">
    <source>
        <dbReference type="ARBA" id="ARBA00022840"/>
    </source>
</evidence>
<name>A0A812PT72_SYMPI</name>
<dbReference type="EMBL" id="CAJNIZ010014446">
    <property type="protein sequence ID" value="CAE7361955.1"/>
    <property type="molecule type" value="Genomic_DNA"/>
</dbReference>
<feature type="domain" description="ATPase dynein-related AAA" evidence="4">
    <location>
        <begin position="379"/>
        <end position="456"/>
    </location>
</feature>
<comment type="caution">
    <text evidence="5">The sequence shown here is derived from an EMBL/GenBank/DDBJ whole genome shotgun (WGS) entry which is preliminary data.</text>
</comment>
<sequence length="495" mass="54051">MSSRSSSLLVRLLAAVLLSWPGLTFFGRRGQGSGAVEALLEDLRALGGPGQDAALTASALLGGLQDAHLLADSSYDKRRRTAKFKIAGGGATGEFYADLRIWLDLQLDKNLKITWEKTRAGAVVLHFSGMSFAPLEGAQELYMKAGLDSFTCPSIKSVSQEEYYQCHLKKALLMEDFWKNNRTLIPKKLQHQFAFIGDNTVISHLSEQLGHGFGWSMLLVLSAPPSVVNTLEFSDNGVRGTSVHDKNQAGAKLAAKHGFKDLSLNIARPLVGDSRFGGLVRSVGERIMPLASNFGILCSVGEPRWRSKNIRGADPKVVATIFRRRGSKGRQPHLEVEETAEMRNGSTWAREDGDCPGACESHEEAFVRVTALGIVHWCSSAPHEKGDWVLLDEINLAPQATLEGLNALLDHRREVFLPAIGQTVAAHPGFRLFAAQNPVATGGGRKGLPRSFLNRFTRVVLSQLSAEDLRHICSCLNNFLTLCRSGLEMDARPCL</sequence>
<dbReference type="Gene3D" id="3.40.50.300">
    <property type="entry name" value="P-loop containing nucleotide triphosphate hydrolases"/>
    <property type="match status" value="1"/>
</dbReference>
<dbReference type="GO" id="GO:0005524">
    <property type="term" value="F:ATP binding"/>
    <property type="evidence" value="ECO:0007669"/>
    <property type="project" value="UniProtKB-KW"/>
</dbReference>
<dbReference type="GO" id="GO:0000055">
    <property type="term" value="P:ribosomal large subunit export from nucleus"/>
    <property type="evidence" value="ECO:0007669"/>
    <property type="project" value="TreeGrafter"/>
</dbReference>
<evidence type="ECO:0000259" key="4">
    <source>
        <dbReference type="Pfam" id="PF07728"/>
    </source>
</evidence>
<evidence type="ECO:0000256" key="1">
    <source>
        <dbReference type="ARBA" id="ARBA00022741"/>
    </source>
</evidence>
<keyword evidence="2" id="KW-0067">ATP-binding</keyword>
<proteinExistence type="predicted"/>
<dbReference type="SUPFAM" id="SSF52540">
    <property type="entry name" value="P-loop containing nucleoside triphosphate hydrolases"/>
    <property type="match status" value="1"/>
</dbReference>
<accession>A0A812PT72</accession>
<feature type="chain" id="PRO_5032873110" evidence="3">
    <location>
        <begin position="25"/>
        <end position="495"/>
    </location>
</feature>
<evidence type="ECO:0000256" key="3">
    <source>
        <dbReference type="SAM" id="SignalP"/>
    </source>
</evidence>
<gene>
    <name evidence="5" type="primary">mdn1</name>
    <name evidence="5" type="ORF">SPIL2461_LOCUS8668</name>
</gene>